<evidence type="ECO:0000259" key="7">
    <source>
        <dbReference type="PROSITE" id="PS50043"/>
    </source>
</evidence>
<feature type="modified residue" description="4-aspartylphosphate" evidence="6">
    <location>
        <position position="56"/>
    </location>
</feature>
<keyword evidence="10" id="KW-1185">Reference proteome</keyword>
<dbReference type="CDD" id="cd17537">
    <property type="entry name" value="REC_FixJ"/>
    <property type="match status" value="1"/>
</dbReference>
<dbReference type="InterPro" id="IPR036388">
    <property type="entry name" value="WH-like_DNA-bd_sf"/>
</dbReference>
<proteinExistence type="predicted"/>
<dbReference type="CDD" id="cd06170">
    <property type="entry name" value="LuxR_C_like"/>
    <property type="match status" value="1"/>
</dbReference>
<evidence type="ECO:0000256" key="5">
    <source>
        <dbReference type="ARBA" id="ARBA00023163"/>
    </source>
</evidence>
<dbReference type="SUPFAM" id="SSF46894">
    <property type="entry name" value="C-terminal effector domain of the bipartite response regulators"/>
    <property type="match status" value="1"/>
</dbReference>
<organism evidence="9 10">
    <name type="scientific">Halochromatium glycolicum</name>
    <dbReference type="NCBI Taxonomy" id="85075"/>
    <lineage>
        <taxon>Bacteria</taxon>
        <taxon>Pseudomonadati</taxon>
        <taxon>Pseudomonadota</taxon>
        <taxon>Gammaproteobacteria</taxon>
        <taxon>Chromatiales</taxon>
        <taxon>Chromatiaceae</taxon>
        <taxon>Halochromatium</taxon>
    </lineage>
</organism>
<evidence type="ECO:0000256" key="6">
    <source>
        <dbReference type="PROSITE-ProRule" id="PRU00169"/>
    </source>
</evidence>
<dbReference type="Proteomes" id="UP001296776">
    <property type="component" value="Unassembled WGS sequence"/>
</dbReference>
<dbReference type="GO" id="GO:0000160">
    <property type="term" value="P:phosphorelay signal transduction system"/>
    <property type="evidence" value="ECO:0007669"/>
    <property type="project" value="UniProtKB-KW"/>
</dbReference>
<dbReference type="PANTHER" id="PTHR44688">
    <property type="entry name" value="DNA-BINDING TRANSCRIPTIONAL ACTIVATOR DEVR_DOSR"/>
    <property type="match status" value="1"/>
</dbReference>
<dbReference type="InterPro" id="IPR000792">
    <property type="entry name" value="Tscrpt_reg_LuxR_C"/>
</dbReference>
<evidence type="ECO:0000313" key="10">
    <source>
        <dbReference type="Proteomes" id="UP001296776"/>
    </source>
</evidence>
<dbReference type="SMART" id="SM00448">
    <property type="entry name" value="REC"/>
    <property type="match status" value="1"/>
</dbReference>
<name>A0AAJ0U8F0_9GAMM</name>
<dbReference type="EMBL" id="NRSJ01000048">
    <property type="protein sequence ID" value="MBK1706675.1"/>
    <property type="molecule type" value="Genomic_DNA"/>
</dbReference>
<evidence type="ECO:0000259" key="8">
    <source>
        <dbReference type="PROSITE" id="PS50110"/>
    </source>
</evidence>
<dbReference type="InterPro" id="IPR016032">
    <property type="entry name" value="Sig_transdc_resp-reg_C-effctor"/>
</dbReference>
<gene>
    <name evidence="9" type="ORF">CKO40_19530</name>
</gene>
<feature type="domain" description="Response regulatory" evidence="8">
    <location>
        <begin position="7"/>
        <end position="121"/>
    </location>
</feature>
<dbReference type="SUPFAM" id="SSF52172">
    <property type="entry name" value="CheY-like"/>
    <property type="match status" value="1"/>
</dbReference>
<reference evidence="9" key="2">
    <citation type="journal article" date="2020" name="Microorganisms">
        <title>Osmotic Adaptation and Compatible Solute Biosynthesis of Phototrophic Bacteria as Revealed from Genome Analyses.</title>
        <authorList>
            <person name="Imhoff J.F."/>
            <person name="Rahn T."/>
            <person name="Kunzel S."/>
            <person name="Keller A."/>
            <person name="Neulinger S.C."/>
        </authorList>
    </citation>
    <scope>NUCLEOTIDE SEQUENCE</scope>
    <source>
        <strain evidence="9">DSM 11080</strain>
    </source>
</reference>
<dbReference type="PROSITE" id="PS50043">
    <property type="entry name" value="HTH_LUXR_2"/>
    <property type="match status" value="1"/>
</dbReference>
<accession>A0AAJ0U8F0</accession>
<keyword evidence="4 9" id="KW-0238">DNA-binding</keyword>
<evidence type="ECO:0000256" key="4">
    <source>
        <dbReference type="ARBA" id="ARBA00023125"/>
    </source>
</evidence>
<sequence length="216" mass="23992">MTNAEPQVFIVDDDDEVRDAISLLMDSVGLPVRAYESAQAFLDDFDPQRPGCLILDVRMRGMSGLELQARLANEPLYPPIVIITGHGDVPMAVRAVQAGAVDFLEKPFNDQALLDAVHRALGVDGRRRGHAMRVAEVNQRLDRLTPREREILDQIVAGKRNKVIAADLQISQSTVEAHRAKVMDKLGARSLSELMRLMLEHQLAAEEPLENHQSFG</sequence>
<evidence type="ECO:0000256" key="2">
    <source>
        <dbReference type="ARBA" id="ARBA00023012"/>
    </source>
</evidence>
<protein>
    <submittedName>
        <fullName evidence="9">DNA-binding response regulator</fullName>
    </submittedName>
</protein>
<keyword evidence="5" id="KW-0804">Transcription</keyword>
<dbReference type="AlphaFoldDB" id="A0AAJ0U8F0"/>
<feature type="domain" description="HTH luxR-type" evidence="7">
    <location>
        <begin position="137"/>
        <end position="202"/>
    </location>
</feature>
<reference evidence="9" key="1">
    <citation type="submission" date="2017-08" db="EMBL/GenBank/DDBJ databases">
        <authorList>
            <person name="Imhoff J.F."/>
            <person name="Rahn T."/>
            <person name="Kuenzel S."/>
            <person name="Neulinger S.C."/>
        </authorList>
    </citation>
    <scope>NUCLEOTIDE SEQUENCE</scope>
    <source>
        <strain evidence="9">DSM 11080</strain>
    </source>
</reference>
<dbReference type="Pfam" id="PF00072">
    <property type="entry name" value="Response_reg"/>
    <property type="match status" value="1"/>
</dbReference>
<dbReference type="GO" id="GO:0003677">
    <property type="term" value="F:DNA binding"/>
    <property type="evidence" value="ECO:0007669"/>
    <property type="project" value="UniProtKB-KW"/>
</dbReference>
<dbReference type="PROSITE" id="PS50110">
    <property type="entry name" value="RESPONSE_REGULATORY"/>
    <property type="match status" value="1"/>
</dbReference>
<dbReference type="InterPro" id="IPR011006">
    <property type="entry name" value="CheY-like_superfamily"/>
</dbReference>
<comment type="caution">
    <text evidence="9">The sequence shown here is derived from an EMBL/GenBank/DDBJ whole genome shotgun (WGS) entry which is preliminary data.</text>
</comment>
<evidence type="ECO:0000313" key="9">
    <source>
        <dbReference type="EMBL" id="MBK1706675.1"/>
    </source>
</evidence>
<evidence type="ECO:0000256" key="1">
    <source>
        <dbReference type="ARBA" id="ARBA00022553"/>
    </source>
</evidence>
<dbReference type="FunFam" id="3.40.50.2300:FF:000018">
    <property type="entry name" value="DNA-binding transcriptional regulator NtrC"/>
    <property type="match status" value="1"/>
</dbReference>
<evidence type="ECO:0000256" key="3">
    <source>
        <dbReference type="ARBA" id="ARBA00023015"/>
    </source>
</evidence>
<dbReference type="Gene3D" id="3.40.50.2300">
    <property type="match status" value="1"/>
</dbReference>
<dbReference type="Gene3D" id="1.10.10.10">
    <property type="entry name" value="Winged helix-like DNA-binding domain superfamily/Winged helix DNA-binding domain"/>
    <property type="match status" value="1"/>
</dbReference>
<dbReference type="GO" id="GO:0006355">
    <property type="term" value="P:regulation of DNA-templated transcription"/>
    <property type="evidence" value="ECO:0007669"/>
    <property type="project" value="InterPro"/>
</dbReference>
<dbReference type="RefSeq" id="WP_200348143.1">
    <property type="nucleotide sequence ID" value="NZ_NRSJ01000048.1"/>
</dbReference>
<keyword evidence="2" id="KW-0902">Two-component regulatory system</keyword>
<dbReference type="SMART" id="SM00421">
    <property type="entry name" value="HTH_LUXR"/>
    <property type="match status" value="1"/>
</dbReference>
<dbReference type="InterPro" id="IPR001789">
    <property type="entry name" value="Sig_transdc_resp-reg_receiver"/>
</dbReference>
<keyword evidence="1 6" id="KW-0597">Phosphoprotein</keyword>
<dbReference type="Pfam" id="PF00196">
    <property type="entry name" value="GerE"/>
    <property type="match status" value="1"/>
</dbReference>
<keyword evidence="3" id="KW-0805">Transcription regulation</keyword>
<dbReference type="PRINTS" id="PR00038">
    <property type="entry name" value="HTHLUXR"/>
</dbReference>
<dbReference type="PANTHER" id="PTHR44688:SF16">
    <property type="entry name" value="DNA-BINDING TRANSCRIPTIONAL ACTIVATOR DEVR_DOSR"/>
    <property type="match status" value="1"/>
</dbReference>